<dbReference type="RefSeq" id="WP_369147337.1">
    <property type="nucleotide sequence ID" value="NZ_CP163444.1"/>
</dbReference>
<protein>
    <submittedName>
        <fullName evidence="3">Uncharacterized protein</fullName>
    </submittedName>
</protein>
<evidence type="ECO:0000313" key="3">
    <source>
        <dbReference type="EMBL" id="XDQ74813.1"/>
    </source>
</evidence>
<evidence type="ECO:0000256" key="1">
    <source>
        <dbReference type="SAM" id="MobiDB-lite"/>
    </source>
</evidence>
<sequence>MRERSEEGEPDGPAVPAQAGSGAPAEEHLRGVDPSESEVTRLLCQALHARPDRVRAVKAWWVKVRGRGEKQAKPRRSSRRRIYLEGGDDCPPLGEPMAQWVLDHVLHGPRLPVPSYGFDAMPVLAHSLRARRRRRVRRIAVLVLVVSVACAVPRPAAVWGLALLVALVMWWAALRAARNGKRSRLARSPRVAYFVLSVPLLCALVPWKASGSVISMRAGILLLPVAWLAAAALACTVDRMAARAAMARTVRNGAATDCLPWSAVRARRRAASLEEGQARKELPYDQPERFVGAGRDVWGVADISIPLKHKDPLGRIELSGETELLDRVGAALDELGGSGDITDPLPGFSVAQVLGLPSALWLQRIGAPKVTLPDLRGRGRRSPSSVPDRLYLRAQCVSWAGQIVVNVFVHAALEAGELRLTVRPHVMTPLYNELRVADAPLSKRGVRLLGWVALQGLLDAAGGPFALFRFVRRLALREPGVARTEEKDPVSLRDRYSMEEITDMHQSDDAKRHVVLMQTCIFRSVAAYLEELGIDTARYHEQVAMVITNIQVYGDNNAPIQNVAGSGISQVGQEN</sequence>
<feature type="transmembrane region" description="Helical" evidence="2">
    <location>
        <begin position="219"/>
        <end position="237"/>
    </location>
</feature>
<keyword evidence="2" id="KW-0812">Transmembrane</keyword>
<dbReference type="EMBL" id="CP163444">
    <property type="protein sequence ID" value="XDQ74813.1"/>
    <property type="molecule type" value="Genomic_DNA"/>
</dbReference>
<feature type="transmembrane region" description="Helical" evidence="2">
    <location>
        <begin position="189"/>
        <end position="207"/>
    </location>
</feature>
<accession>A0AB39T895</accession>
<dbReference type="AlphaFoldDB" id="A0AB39T895"/>
<keyword evidence="2" id="KW-0472">Membrane</keyword>
<feature type="region of interest" description="Disordered" evidence="1">
    <location>
        <begin position="1"/>
        <end position="34"/>
    </location>
</feature>
<reference evidence="3" key="1">
    <citation type="submission" date="2024-07" db="EMBL/GenBank/DDBJ databases">
        <authorList>
            <person name="Yu S.T."/>
        </authorList>
    </citation>
    <scope>NUCLEOTIDE SEQUENCE</scope>
    <source>
        <strain evidence="3">R44</strain>
    </source>
</reference>
<proteinExistence type="predicted"/>
<name>A0AB39T895_9ACTN</name>
<feature type="transmembrane region" description="Helical" evidence="2">
    <location>
        <begin position="136"/>
        <end position="152"/>
    </location>
</feature>
<keyword evidence="2" id="KW-1133">Transmembrane helix</keyword>
<gene>
    <name evidence="3" type="ORF">AB5J54_31695</name>
</gene>
<evidence type="ECO:0000256" key="2">
    <source>
        <dbReference type="SAM" id="Phobius"/>
    </source>
</evidence>
<organism evidence="3">
    <name type="scientific">Streptomyces sp. R44</name>
    <dbReference type="NCBI Taxonomy" id="3238633"/>
    <lineage>
        <taxon>Bacteria</taxon>
        <taxon>Bacillati</taxon>
        <taxon>Actinomycetota</taxon>
        <taxon>Actinomycetes</taxon>
        <taxon>Kitasatosporales</taxon>
        <taxon>Streptomycetaceae</taxon>
        <taxon>Streptomyces</taxon>
    </lineage>
</organism>